<dbReference type="EnsemblMetazoa" id="XM_021039001.2">
    <property type="protein sequence ID" value="XP_020894660.1"/>
    <property type="gene ID" value="LOC110233684"/>
</dbReference>
<protein>
    <recommendedName>
        <fullName evidence="2">small monomeric GTPase</fullName>
        <ecNumber evidence="2">3.6.5.2</ecNumber>
    </recommendedName>
</protein>
<proteinExistence type="inferred from homology"/>
<dbReference type="RefSeq" id="XP_020894660.1">
    <property type="nucleotide sequence ID" value="XM_021039001.2"/>
</dbReference>
<reference evidence="5" key="1">
    <citation type="submission" date="2022-11" db="UniProtKB">
        <authorList>
            <consortium name="EnsemblMetazoa"/>
        </authorList>
    </citation>
    <scope>IDENTIFICATION</scope>
</reference>
<dbReference type="EC" id="3.6.5.2" evidence="2"/>
<evidence type="ECO:0000256" key="1">
    <source>
        <dbReference type="ARBA" id="ARBA00008344"/>
    </source>
</evidence>
<organism evidence="5 6">
    <name type="scientific">Exaiptasia diaphana</name>
    <name type="common">Tropical sea anemone</name>
    <name type="synonym">Aiptasia pulchella</name>
    <dbReference type="NCBI Taxonomy" id="2652724"/>
    <lineage>
        <taxon>Eukaryota</taxon>
        <taxon>Metazoa</taxon>
        <taxon>Cnidaria</taxon>
        <taxon>Anthozoa</taxon>
        <taxon>Hexacorallia</taxon>
        <taxon>Actiniaria</taxon>
        <taxon>Aiptasiidae</taxon>
        <taxon>Exaiptasia</taxon>
    </lineage>
</organism>
<dbReference type="AlphaFoldDB" id="A0A913WVC5"/>
<evidence type="ECO:0000256" key="2">
    <source>
        <dbReference type="ARBA" id="ARBA00011984"/>
    </source>
</evidence>
<sequence length="214" mass="24609">MSRRDSFKSADARIVLFGERNVGKSAVAVRFITKRFIGEYDSSQDFHYQFQTNIKDENVNIEVLDPGPIPRGQNRDRIILNHTLWGDSFVLIYSITDRKSFNSIMNFYQSLCNVKPKPVVILMANKSDLEHKRKVLKSEGTQLAELMKCPLYECSAADGFESITQAFHDLYHEVLKKKKERKYSLSPRPLRSAMGKLFRRNSTKANLLSPDSLV</sequence>
<dbReference type="OMA" id="FHIATYH"/>
<dbReference type="GO" id="GO:0003925">
    <property type="term" value="F:G protein activity"/>
    <property type="evidence" value="ECO:0007669"/>
    <property type="project" value="UniProtKB-EC"/>
</dbReference>
<dbReference type="SMART" id="SM00174">
    <property type="entry name" value="RHO"/>
    <property type="match status" value="1"/>
</dbReference>
<dbReference type="KEGG" id="epa:110233684"/>
<evidence type="ECO:0000313" key="5">
    <source>
        <dbReference type="EnsemblMetazoa" id="XP_020894660.1"/>
    </source>
</evidence>
<evidence type="ECO:0000256" key="3">
    <source>
        <dbReference type="ARBA" id="ARBA00022801"/>
    </source>
</evidence>
<comment type="catalytic activity">
    <reaction evidence="4">
        <text>GTP + H2O = GDP + phosphate + H(+)</text>
        <dbReference type="Rhea" id="RHEA:19669"/>
        <dbReference type="ChEBI" id="CHEBI:15377"/>
        <dbReference type="ChEBI" id="CHEBI:15378"/>
        <dbReference type="ChEBI" id="CHEBI:37565"/>
        <dbReference type="ChEBI" id="CHEBI:43474"/>
        <dbReference type="ChEBI" id="CHEBI:58189"/>
        <dbReference type="EC" id="3.6.5.2"/>
    </reaction>
</comment>
<keyword evidence="6" id="KW-1185">Reference proteome</keyword>
<dbReference type="Gene3D" id="3.40.50.300">
    <property type="entry name" value="P-loop containing nucleotide triphosphate hydrolases"/>
    <property type="match status" value="1"/>
</dbReference>
<dbReference type="InterPro" id="IPR051065">
    <property type="entry name" value="Ras-related_GTPase"/>
</dbReference>
<dbReference type="OrthoDB" id="18798at2759"/>
<comment type="similarity">
    <text evidence="1">Belongs to the small GTPase superfamily. Ras family.</text>
</comment>
<dbReference type="PRINTS" id="PR00449">
    <property type="entry name" value="RASTRNSFRMNG"/>
</dbReference>
<evidence type="ECO:0000256" key="4">
    <source>
        <dbReference type="ARBA" id="ARBA00048098"/>
    </source>
</evidence>
<dbReference type="PANTHER" id="PTHR45704">
    <property type="entry name" value="RAS-LIKE FAMILY MEMBER 11"/>
    <property type="match status" value="1"/>
</dbReference>
<keyword evidence="3" id="KW-0378">Hydrolase</keyword>
<dbReference type="GeneID" id="110233684"/>
<dbReference type="SMART" id="SM00175">
    <property type="entry name" value="RAB"/>
    <property type="match status" value="1"/>
</dbReference>
<dbReference type="InterPro" id="IPR001806">
    <property type="entry name" value="Small_GTPase"/>
</dbReference>
<dbReference type="SUPFAM" id="SSF52540">
    <property type="entry name" value="P-loop containing nucleoside triphosphate hydrolases"/>
    <property type="match status" value="1"/>
</dbReference>
<dbReference type="Pfam" id="PF00071">
    <property type="entry name" value="Ras"/>
    <property type="match status" value="1"/>
</dbReference>
<dbReference type="GO" id="GO:0005525">
    <property type="term" value="F:GTP binding"/>
    <property type="evidence" value="ECO:0007669"/>
    <property type="project" value="InterPro"/>
</dbReference>
<name>A0A913WVC5_EXADI</name>
<evidence type="ECO:0000313" key="6">
    <source>
        <dbReference type="Proteomes" id="UP000887567"/>
    </source>
</evidence>
<accession>A0A913WVC5</accession>
<dbReference type="Proteomes" id="UP000887567">
    <property type="component" value="Unplaced"/>
</dbReference>
<dbReference type="PROSITE" id="PS51421">
    <property type="entry name" value="RAS"/>
    <property type="match status" value="1"/>
</dbReference>
<dbReference type="InterPro" id="IPR027417">
    <property type="entry name" value="P-loop_NTPase"/>
</dbReference>
<dbReference type="PROSITE" id="PS51419">
    <property type="entry name" value="RAB"/>
    <property type="match status" value="1"/>
</dbReference>
<dbReference type="SMART" id="SM00173">
    <property type="entry name" value="RAS"/>
    <property type="match status" value="1"/>
</dbReference>